<proteinExistence type="predicted"/>
<protein>
    <recommendedName>
        <fullName evidence="2">Carbonic anhydrase</fullName>
    </recommendedName>
</protein>
<reference evidence="1" key="1">
    <citation type="submission" date="2006-10" db="EMBL/GenBank/DDBJ databases">
        <title>Complete sequence of Solibacter usitatus Ellin6076.</title>
        <authorList>
            <consortium name="US DOE Joint Genome Institute"/>
            <person name="Copeland A."/>
            <person name="Lucas S."/>
            <person name="Lapidus A."/>
            <person name="Barry K."/>
            <person name="Detter J.C."/>
            <person name="Glavina del Rio T."/>
            <person name="Hammon N."/>
            <person name="Israni S."/>
            <person name="Dalin E."/>
            <person name="Tice H."/>
            <person name="Pitluck S."/>
            <person name="Thompson L.S."/>
            <person name="Brettin T."/>
            <person name="Bruce D."/>
            <person name="Han C."/>
            <person name="Tapia R."/>
            <person name="Gilna P."/>
            <person name="Schmutz J."/>
            <person name="Larimer F."/>
            <person name="Land M."/>
            <person name="Hauser L."/>
            <person name="Kyrpides N."/>
            <person name="Mikhailova N."/>
            <person name="Janssen P.H."/>
            <person name="Kuske C.R."/>
            <person name="Richardson P."/>
        </authorList>
    </citation>
    <scope>NUCLEOTIDE SEQUENCE</scope>
    <source>
        <strain evidence="1">Ellin6076</strain>
    </source>
</reference>
<dbReference type="InterPro" id="IPR046871">
    <property type="entry name" value="Pro_CA_2"/>
</dbReference>
<dbReference type="KEGG" id="sus:Acid_7428"/>
<dbReference type="AlphaFoldDB" id="Q01PT4"/>
<dbReference type="Gene3D" id="3.40.1050.10">
    <property type="entry name" value="Carbonic anhydrase"/>
    <property type="match status" value="1"/>
</dbReference>
<dbReference type="InterPro" id="IPR036874">
    <property type="entry name" value="Carbonic_anhydrase_sf"/>
</dbReference>
<dbReference type="GO" id="GO:0004089">
    <property type="term" value="F:carbonate dehydratase activity"/>
    <property type="evidence" value="ECO:0007669"/>
    <property type="project" value="InterPro"/>
</dbReference>
<evidence type="ECO:0008006" key="2">
    <source>
        <dbReference type="Google" id="ProtNLM"/>
    </source>
</evidence>
<dbReference type="InParanoid" id="Q01PT4"/>
<dbReference type="HOGENOM" id="CLU_1609711_0_0_0"/>
<dbReference type="SUPFAM" id="SSF53056">
    <property type="entry name" value="beta-carbonic anhydrase, cab"/>
    <property type="match status" value="1"/>
</dbReference>
<organism evidence="1">
    <name type="scientific">Solibacter usitatus (strain Ellin6076)</name>
    <dbReference type="NCBI Taxonomy" id="234267"/>
    <lineage>
        <taxon>Bacteria</taxon>
        <taxon>Pseudomonadati</taxon>
        <taxon>Acidobacteriota</taxon>
        <taxon>Terriglobia</taxon>
        <taxon>Bryobacterales</taxon>
        <taxon>Solibacteraceae</taxon>
        <taxon>Candidatus Solibacter</taxon>
    </lineage>
</organism>
<evidence type="ECO:0000313" key="1">
    <source>
        <dbReference type="EMBL" id="ABJ88336.1"/>
    </source>
</evidence>
<gene>
    <name evidence="1" type="ordered locus">Acid_7428</name>
</gene>
<name>Q01PT4_SOLUE</name>
<dbReference type="GO" id="GO:0008270">
    <property type="term" value="F:zinc ion binding"/>
    <property type="evidence" value="ECO:0007669"/>
    <property type="project" value="InterPro"/>
</dbReference>
<dbReference type="STRING" id="234267.Acid_7428"/>
<dbReference type="EMBL" id="CP000473">
    <property type="protein sequence ID" value="ABJ88336.1"/>
    <property type="molecule type" value="Genomic_DNA"/>
</dbReference>
<sequence length="165" mass="18240">MGGERRPGMNKVFHFAAPREKYHCDAAIVWCFDNRFELGFRKFLKRIGVANSDPIKVAGGAKCLASPDQESEREFVVGQIRKSMRLHGTRRVILMLHSDCGAYGGLAAGFGDDAAAERAHHREELSRAADYLERAVPGLEIESYFVDFEGVWAVERAAASGTYGS</sequence>
<dbReference type="Pfam" id="PF20393">
    <property type="entry name" value="Pro_CA_2"/>
    <property type="match status" value="1"/>
</dbReference>
<accession>Q01PT4</accession>